<proteinExistence type="predicted"/>
<organism evidence="1 2">
    <name type="scientific">Peptoniphilus harei</name>
    <dbReference type="NCBI Taxonomy" id="54005"/>
    <lineage>
        <taxon>Bacteria</taxon>
        <taxon>Bacillati</taxon>
        <taxon>Bacillota</taxon>
        <taxon>Tissierellia</taxon>
        <taxon>Tissierellales</taxon>
        <taxon>Peptoniphilaceae</taxon>
        <taxon>Peptoniphilus</taxon>
    </lineage>
</organism>
<gene>
    <name evidence="1" type="ORF">KH327_07430</name>
</gene>
<dbReference type="AlphaFoldDB" id="A0A943SRU3"/>
<comment type="caution">
    <text evidence="1">The sequence shown here is derived from an EMBL/GenBank/DDBJ whole genome shotgun (WGS) entry which is preliminary data.</text>
</comment>
<dbReference type="Proteomes" id="UP000748991">
    <property type="component" value="Unassembled WGS sequence"/>
</dbReference>
<reference evidence="1" key="1">
    <citation type="submission" date="2021-02" db="EMBL/GenBank/DDBJ databases">
        <title>Infant gut strain persistence is associated with maternal origin, phylogeny, and functional potential including surface adhesion and iron acquisition.</title>
        <authorList>
            <person name="Lou Y.C."/>
        </authorList>
    </citation>
    <scope>NUCLEOTIDE SEQUENCE</scope>
    <source>
        <strain evidence="1">L3_060_052G1_dasL3_060_052G1_concoct_1</strain>
    </source>
</reference>
<evidence type="ECO:0000313" key="2">
    <source>
        <dbReference type="Proteomes" id="UP000748991"/>
    </source>
</evidence>
<name>A0A943SRU3_9FIRM</name>
<protein>
    <submittedName>
        <fullName evidence="1">Uncharacterized protein</fullName>
    </submittedName>
</protein>
<evidence type="ECO:0000313" key="1">
    <source>
        <dbReference type="EMBL" id="MBS6535647.1"/>
    </source>
</evidence>
<dbReference type="RefSeq" id="WP_278638321.1">
    <property type="nucleotide sequence ID" value="NZ_JAGZZP010000016.1"/>
</dbReference>
<sequence length="60" mass="7248">MTTKTNCCYECKKRELGCHSKCAEYAEFRKELNRINARKEKYRKSESLRFKFSYARDAVQ</sequence>
<accession>A0A943SRU3</accession>
<dbReference type="EMBL" id="JAGZZP010000016">
    <property type="protein sequence ID" value="MBS6535647.1"/>
    <property type="molecule type" value="Genomic_DNA"/>
</dbReference>